<comment type="caution">
    <text evidence="1">The sequence shown here is derived from an EMBL/GenBank/DDBJ whole genome shotgun (WGS) entry which is preliminary data.</text>
</comment>
<gene>
    <name evidence="1" type="ORF">GOSPT_062_00050</name>
</gene>
<organism evidence="1 2">
    <name type="scientific">Gordonia sputi NBRC 100414</name>
    <dbReference type="NCBI Taxonomy" id="1089453"/>
    <lineage>
        <taxon>Bacteria</taxon>
        <taxon>Bacillati</taxon>
        <taxon>Actinomycetota</taxon>
        <taxon>Actinomycetes</taxon>
        <taxon>Mycobacteriales</taxon>
        <taxon>Gordoniaceae</taxon>
        <taxon>Gordonia</taxon>
    </lineage>
</organism>
<evidence type="ECO:0000313" key="1">
    <source>
        <dbReference type="EMBL" id="GAB39270.1"/>
    </source>
</evidence>
<evidence type="ECO:0000313" key="2">
    <source>
        <dbReference type="Proteomes" id="UP000005845"/>
    </source>
</evidence>
<keyword evidence="2" id="KW-1185">Reference proteome</keyword>
<name>H5U0S3_9ACTN</name>
<dbReference type="EMBL" id="BAFC01000062">
    <property type="protein sequence ID" value="GAB39270.1"/>
    <property type="molecule type" value="Genomic_DNA"/>
</dbReference>
<sequence length="73" mass="8434">MNWDGDKGKLATVIDLVARERECRVHGDPTQVDERTHTLRKEDIGLQHLCKLTKDARTDLKNTLQDRTLPNPR</sequence>
<dbReference type="Proteomes" id="UP000005845">
    <property type="component" value="Unassembled WGS sequence"/>
</dbReference>
<accession>H5U0S3</accession>
<protein>
    <submittedName>
        <fullName evidence="1">Uncharacterized protein</fullName>
    </submittedName>
</protein>
<reference evidence="1 2" key="1">
    <citation type="submission" date="2012-02" db="EMBL/GenBank/DDBJ databases">
        <title>Whole genome shotgun sequence of Gordonia sputi NBRC 100414.</title>
        <authorList>
            <person name="Yoshida I."/>
            <person name="Hosoyama A."/>
            <person name="Tsuchikane K."/>
            <person name="Katsumata H."/>
            <person name="Yamazaki S."/>
            <person name="Fujita N."/>
        </authorList>
    </citation>
    <scope>NUCLEOTIDE SEQUENCE [LARGE SCALE GENOMIC DNA]</scope>
    <source>
        <strain evidence="1 2">NBRC 100414</strain>
    </source>
</reference>
<proteinExistence type="predicted"/>
<dbReference type="AlphaFoldDB" id="H5U0S3"/>